<dbReference type="Pfam" id="PF01048">
    <property type="entry name" value="PNP_UDP_1"/>
    <property type="match status" value="1"/>
</dbReference>
<dbReference type="EMBL" id="BQKC01000001">
    <property type="protein sequence ID" value="GJM55823.1"/>
    <property type="molecule type" value="Genomic_DNA"/>
</dbReference>
<dbReference type="GO" id="GO:0004731">
    <property type="term" value="F:purine-nucleoside phosphorylase activity"/>
    <property type="evidence" value="ECO:0007669"/>
    <property type="project" value="UniProtKB-EC"/>
</dbReference>
<keyword evidence="5" id="KW-0328">Glycosyltransferase</keyword>
<evidence type="ECO:0000313" key="11">
    <source>
        <dbReference type="Proteomes" id="UP001055025"/>
    </source>
</evidence>
<evidence type="ECO:0000259" key="9">
    <source>
        <dbReference type="Pfam" id="PF01048"/>
    </source>
</evidence>
<gene>
    <name evidence="10" type="ORF">ATOP_14780</name>
</gene>
<comment type="caution">
    <text evidence="10">The sequence shown here is derived from an EMBL/GenBank/DDBJ whole genome shotgun (WGS) entry which is preliminary data.</text>
</comment>
<reference evidence="10" key="1">
    <citation type="journal article" date="2022" name="Int. J. Syst. Evol. Microbiol.">
        <title>Granulimonas faecalis gen. nov., sp. nov., and Leptogranulimonas caecicola gen. nov., sp. nov., novel lactate-producing Atopobiaceae bacteria isolated from mouse intestines, and an emended description of the family Atopobiaceae.</title>
        <authorList>
            <person name="Morinaga K."/>
            <person name="Kusada H."/>
            <person name="Sakamoto S."/>
            <person name="Murakami T."/>
            <person name="Toyoda A."/>
            <person name="Mori H."/>
            <person name="Meng X.Y."/>
            <person name="Takashino M."/>
            <person name="Murotomi K."/>
            <person name="Tamaki H."/>
        </authorList>
    </citation>
    <scope>NUCLEOTIDE SEQUENCE</scope>
    <source>
        <strain evidence="10">OPF53</strain>
    </source>
</reference>
<evidence type="ECO:0000256" key="8">
    <source>
        <dbReference type="ARBA" id="ARBA00048556"/>
    </source>
</evidence>
<dbReference type="Proteomes" id="UP001055025">
    <property type="component" value="Unassembled WGS sequence"/>
</dbReference>
<dbReference type="EC" id="2.4.2.1" evidence="4"/>
<feature type="domain" description="Nucleoside phosphorylase" evidence="9">
    <location>
        <begin position="151"/>
        <end position="392"/>
    </location>
</feature>
<organism evidence="10 11">
    <name type="scientific">Granulimonas faecalis</name>
    <dbReference type="NCBI Taxonomy" id="2894155"/>
    <lineage>
        <taxon>Bacteria</taxon>
        <taxon>Bacillati</taxon>
        <taxon>Actinomycetota</taxon>
        <taxon>Coriobacteriia</taxon>
        <taxon>Coriobacteriales</taxon>
        <taxon>Kribbibacteriaceae</taxon>
        <taxon>Granulimonas</taxon>
    </lineage>
</organism>
<proteinExistence type="inferred from homology"/>
<comment type="catalytic activity">
    <reaction evidence="8">
        <text>a purine 2'-deoxy-D-ribonucleoside + phosphate = a purine nucleobase + 2-deoxy-alpha-D-ribose 1-phosphate</text>
        <dbReference type="Rhea" id="RHEA:36431"/>
        <dbReference type="ChEBI" id="CHEBI:26386"/>
        <dbReference type="ChEBI" id="CHEBI:43474"/>
        <dbReference type="ChEBI" id="CHEBI:57259"/>
        <dbReference type="ChEBI" id="CHEBI:142361"/>
        <dbReference type="EC" id="2.4.2.1"/>
    </reaction>
</comment>
<dbReference type="SUPFAM" id="SSF53167">
    <property type="entry name" value="Purine and uridine phosphorylases"/>
    <property type="match status" value="1"/>
</dbReference>
<evidence type="ECO:0000256" key="4">
    <source>
        <dbReference type="ARBA" id="ARBA00011886"/>
    </source>
</evidence>
<name>A0AAV5B433_9ACTN</name>
<dbReference type="PANTHER" id="PTHR11904:SF9">
    <property type="entry name" value="PURINE NUCLEOSIDE PHOSPHORYLASE-RELATED"/>
    <property type="match status" value="1"/>
</dbReference>
<protein>
    <recommendedName>
        <fullName evidence="4">purine-nucleoside phosphorylase</fullName>
        <ecNumber evidence="4">2.4.2.1</ecNumber>
    </recommendedName>
    <alternativeName>
        <fullName evidence="7">Inosine-guanosine phosphorylase</fullName>
    </alternativeName>
</protein>
<sequence>MDILVSNCLLGAPCRYDGGAKPVDGVIGLCSRPGVTAHPVCPECAGGLPIPRPPAEIRDGRVCLESGQDVTDEFEAGARATLETARRVRPAFCVLKAKSPSCGRGRVYDGTFSGNLVAGDGIACDLLVKEGFFVTDEKTVERCHPTMEHPVAICLGSGLGSVARLVKPVRRIPYADIDGFPAGARPVAGHSFEATVGTLDGVPVVVYPGRVHLYQGYSVREVTSLVRHAHHLGCRDIVFAAAAGAIDGQAPLGLGLVSDQLNLTGQNPLVGDEALRGVDNAFVDMSDAYTPYLRQVAKAVAGDQGVELSEGVLAGISGPSFESPAEARAMALCGASYTAMSVVNEVVLAHALGMEVLGVTLSANKAGAPGVSHETVLSYAEGHGADFEALLRGVLTRL</sequence>
<dbReference type="InterPro" id="IPR011268">
    <property type="entry name" value="Purine_phosphorylase"/>
</dbReference>
<accession>A0AAV5B433</accession>
<evidence type="ECO:0000313" key="10">
    <source>
        <dbReference type="EMBL" id="GJM55823.1"/>
    </source>
</evidence>
<keyword evidence="6" id="KW-0808">Transferase</keyword>
<evidence type="ECO:0000256" key="3">
    <source>
        <dbReference type="ARBA" id="ARBA00006751"/>
    </source>
</evidence>
<dbReference type="GO" id="GO:0009116">
    <property type="term" value="P:nucleoside metabolic process"/>
    <property type="evidence" value="ECO:0007669"/>
    <property type="project" value="InterPro"/>
</dbReference>
<dbReference type="InterPro" id="IPR000845">
    <property type="entry name" value="Nucleoside_phosphorylase_d"/>
</dbReference>
<dbReference type="InterPro" id="IPR007553">
    <property type="entry name" value="2-thiour_desulf"/>
</dbReference>
<comment type="similarity">
    <text evidence="3">Belongs to the PNP/MTAP phosphorylase family.</text>
</comment>
<evidence type="ECO:0000256" key="1">
    <source>
        <dbReference type="ARBA" id="ARBA00002678"/>
    </source>
</evidence>
<comment type="pathway">
    <text evidence="2">Purine metabolism; purine nucleoside salvage.</text>
</comment>
<comment type="function">
    <text evidence="1">The purine nucleoside phosphorylases catalyze the phosphorolytic breakdown of the N-glycosidic bond in the beta-(deoxy)ribonucleoside molecules, with the formation of the corresponding free purine bases and pentose-1-phosphate. Cleaves guanosine, inosine, 2'-deoxyguanosine and 2'-deoxyinosine.</text>
</comment>
<dbReference type="GO" id="GO:0005737">
    <property type="term" value="C:cytoplasm"/>
    <property type="evidence" value="ECO:0007669"/>
    <property type="project" value="TreeGrafter"/>
</dbReference>
<evidence type="ECO:0000256" key="2">
    <source>
        <dbReference type="ARBA" id="ARBA00005058"/>
    </source>
</evidence>
<dbReference type="Pfam" id="PF04463">
    <property type="entry name" value="2-thiour_desulf"/>
    <property type="match status" value="1"/>
</dbReference>
<dbReference type="AlphaFoldDB" id="A0AAV5B433"/>
<dbReference type="PANTHER" id="PTHR11904">
    <property type="entry name" value="METHYLTHIOADENOSINE/PURINE NUCLEOSIDE PHOSPHORYLASE"/>
    <property type="match status" value="1"/>
</dbReference>
<evidence type="ECO:0000256" key="5">
    <source>
        <dbReference type="ARBA" id="ARBA00022676"/>
    </source>
</evidence>
<dbReference type="Gene3D" id="3.40.50.1580">
    <property type="entry name" value="Nucleoside phosphorylase domain"/>
    <property type="match status" value="1"/>
</dbReference>
<dbReference type="CDD" id="cd09009">
    <property type="entry name" value="PNP-EcPNPII_like"/>
    <property type="match status" value="1"/>
</dbReference>
<evidence type="ECO:0000256" key="7">
    <source>
        <dbReference type="ARBA" id="ARBA00031036"/>
    </source>
</evidence>
<dbReference type="InterPro" id="IPR035994">
    <property type="entry name" value="Nucleoside_phosphorylase_sf"/>
</dbReference>
<evidence type="ECO:0000256" key="6">
    <source>
        <dbReference type="ARBA" id="ARBA00022679"/>
    </source>
</evidence>
<keyword evidence="11" id="KW-1185">Reference proteome</keyword>